<dbReference type="Pfam" id="PF04000">
    <property type="entry name" value="Sas10_Utp3"/>
    <property type="match status" value="1"/>
</dbReference>
<feature type="compositionally biased region" description="Acidic residues" evidence="7">
    <location>
        <begin position="183"/>
        <end position="197"/>
    </location>
</feature>
<comment type="function">
    <text evidence="6">Required for exosome-dependent processing of pre-rRNA and small nucleolar RNA (snRNA) precursors. Involved in processing of 35S pre-rRNA at the A0, A1 and A2 sites.</text>
</comment>
<comment type="subcellular location">
    <subcellularLocation>
        <location evidence="1 6">Nucleus</location>
    </subcellularLocation>
</comment>
<evidence type="ECO:0000256" key="7">
    <source>
        <dbReference type="SAM" id="MobiDB-lite"/>
    </source>
</evidence>
<dbReference type="GO" id="GO:0000460">
    <property type="term" value="P:maturation of 5.8S rRNA"/>
    <property type="evidence" value="ECO:0007669"/>
    <property type="project" value="TreeGrafter"/>
</dbReference>
<dbReference type="InterPro" id="IPR011082">
    <property type="entry name" value="Exosome-assoc_fac/DNA_repair"/>
</dbReference>
<evidence type="ECO:0000256" key="3">
    <source>
        <dbReference type="ARBA" id="ARBA00022552"/>
    </source>
</evidence>
<feature type="region of interest" description="Disordered" evidence="7">
    <location>
        <begin position="174"/>
        <end position="284"/>
    </location>
</feature>
<keyword evidence="3 6" id="KW-0698">rRNA processing</keyword>
<evidence type="ECO:0000313" key="9">
    <source>
        <dbReference type="Proteomes" id="UP001213000"/>
    </source>
</evidence>
<feature type="compositionally biased region" description="Polar residues" evidence="7">
    <location>
        <begin position="240"/>
        <end position="250"/>
    </location>
</feature>
<comment type="caution">
    <text evidence="8">The sequence shown here is derived from an EMBL/GenBank/DDBJ whole genome shotgun (WGS) entry which is preliminary data.</text>
</comment>
<evidence type="ECO:0000256" key="6">
    <source>
        <dbReference type="RuleBase" id="RU368003"/>
    </source>
</evidence>
<feature type="compositionally biased region" description="Polar residues" evidence="7">
    <location>
        <begin position="260"/>
        <end position="272"/>
    </location>
</feature>
<keyword evidence="5 6" id="KW-0539">Nucleus</keyword>
<gene>
    <name evidence="8" type="ORF">NP233_g3235</name>
</gene>
<evidence type="ECO:0000256" key="5">
    <source>
        <dbReference type="ARBA" id="ARBA00023242"/>
    </source>
</evidence>
<comment type="similarity">
    <text evidence="2 6">Belongs to the C1D family.</text>
</comment>
<accession>A0AAD5W3E0</accession>
<dbReference type="InterPro" id="IPR007146">
    <property type="entry name" value="Sas10/Utp3/C1D"/>
</dbReference>
<dbReference type="AlphaFoldDB" id="A0AAD5W3E0"/>
<dbReference type="PANTHER" id="PTHR15341:SF3">
    <property type="entry name" value="NUCLEAR NUCLEIC ACID-BINDING PROTEIN C1D"/>
    <property type="match status" value="1"/>
</dbReference>
<organism evidence="8 9">
    <name type="scientific">Leucocoprinus birnbaumii</name>
    <dbReference type="NCBI Taxonomy" id="56174"/>
    <lineage>
        <taxon>Eukaryota</taxon>
        <taxon>Fungi</taxon>
        <taxon>Dikarya</taxon>
        <taxon>Basidiomycota</taxon>
        <taxon>Agaricomycotina</taxon>
        <taxon>Agaricomycetes</taxon>
        <taxon>Agaricomycetidae</taxon>
        <taxon>Agaricales</taxon>
        <taxon>Agaricineae</taxon>
        <taxon>Agaricaceae</taxon>
        <taxon>Leucocoprinus</taxon>
    </lineage>
</organism>
<dbReference type="GO" id="GO:0003677">
    <property type="term" value="F:DNA binding"/>
    <property type="evidence" value="ECO:0007669"/>
    <property type="project" value="TreeGrafter"/>
</dbReference>
<evidence type="ECO:0000313" key="8">
    <source>
        <dbReference type="EMBL" id="KAJ3572210.1"/>
    </source>
</evidence>
<dbReference type="PANTHER" id="PTHR15341">
    <property type="entry name" value="SUN-COR STEROID HORMONE RECEPTOR CO-REPRESSOR"/>
    <property type="match status" value="1"/>
</dbReference>
<name>A0AAD5W3E0_9AGAR</name>
<keyword evidence="9" id="KW-1185">Reference proteome</keyword>
<dbReference type="GO" id="GO:0000178">
    <property type="term" value="C:exosome (RNase complex)"/>
    <property type="evidence" value="ECO:0007669"/>
    <property type="project" value="TreeGrafter"/>
</dbReference>
<proteinExistence type="inferred from homology"/>
<evidence type="ECO:0000256" key="1">
    <source>
        <dbReference type="ARBA" id="ARBA00004123"/>
    </source>
</evidence>
<reference evidence="8" key="1">
    <citation type="submission" date="2022-07" db="EMBL/GenBank/DDBJ databases">
        <title>Genome Sequence of Leucocoprinus birnbaumii.</title>
        <authorList>
            <person name="Buettner E."/>
        </authorList>
    </citation>
    <scope>NUCLEOTIDE SEQUENCE</scope>
    <source>
        <strain evidence="8">VT141</strain>
    </source>
</reference>
<dbReference type="EMBL" id="JANIEX010000151">
    <property type="protein sequence ID" value="KAJ3572210.1"/>
    <property type="molecule type" value="Genomic_DNA"/>
</dbReference>
<protein>
    <recommendedName>
        <fullName evidence="6">Exosome complex protein</fullName>
    </recommendedName>
</protein>
<evidence type="ECO:0000256" key="4">
    <source>
        <dbReference type="ARBA" id="ARBA00022884"/>
    </source>
</evidence>
<sequence>MVSETNKIKGKLTNLDASLSDLESLLEPLVSQSLPETILGLELIQQAKLQTLLPYLIYDLIFVYLKAKGVDPKTHGVISELDRVRQYFEKINKAENPPTSKWHLCLDIEILLTWTLEGRTEVDKEAAGRFIKNAISGFVSKPNAPTMEDDSSGSTSIPVKVTAKMIARAQYARALEQERREPNDEDEELQIYDEDDSSSSSAMEDGKPDAVHVEAETPVPSASSKRRRPAIDPFAGYGEATNTPAPSQTLKKAKIDTPDSESVTSSLILQTRGQKKQKKGKKTQ</sequence>
<feature type="compositionally biased region" description="Basic and acidic residues" evidence="7">
    <location>
        <begin position="204"/>
        <end position="215"/>
    </location>
</feature>
<dbReference type="Proteomes" id="UP001213000">
    <property type="component" value="Unassembled WGS sequence"/>
</dbReference>
<evidence type="ECO:0000256" key="2">
    <source>
        <dbReference type="ARBA" id="ARBA00009154"/>
    </source>
</evidence>
<feature type="compositionally biased region" description="Basic residues" evidence="7">
    <location>
        <begin position="273"/>
        <end position="284"/>
    </location>
</feature>
<keyword evidence="4 6" id="KW-0694">RNA-binding</keyword>
<dbReference type="GO" id="GO:0005730">
    <property type="term" value="C:nucleolus"/>
    <property type="evidence" value="ECO:0007669"/>
    <property type="project" value="TreeGrafter"/>
</dbReference>
<dbReference type="GO" id="GO:0003723">
    <property type="term" value="F:RNA binding"/>
    <property type="evidence" value="ECO:0007669"/>
    <property type="project" value="UniProtKB-UniRule"/>
</dbReference>
<dbReference type="GO" id="GO:0010468">
    <property type="term" value="P:regulation of gene expression"/>
    <property type="evidence" value="ECO:0007669"/>
    <property type="project" value="TreeGrafter"/>
</dbReference>